<evidence type="ECO:0000313" key="2">
    <source>
        <dbReference type="EMBL" id="KFO21023.1"/>
    </source>
</evidence>
<feature type="compositionally biased region" description="Acidic residues" evidence="1">
    <location>
        <begin position="135"/>
        <end position="145"/>
    </location>
</feature>
<feature type="region of interest" description="Disordered" evidence="1">
    <location>
        <begin position="1"/>
        <end position="32"/>
    </location>
</feature>
<feature type="region of interest" description="Disordered" evidence="1">
    <location>
        <begin position="112"/>
        <end position="145"/>
    </location>
</feature>
<feature type="region of interest" description="Disordered" evidence="1">
    <location>
        <begin position="60"/>
        <end position="99"/>
    </location>
</feature>
<name>A0A091CSZ1_FUKDA</name>
<sequence>MPAPDPAAIAQVQEGLGPDPPREGEPRLLLTQQPSLKRRELYVSLTYRLEAECHPVQSQGLVGPVAQQDEAGGSGRQEKLAMSGAAQRGPGGGGRDPKREVEIMQSMKAVHIVDLPTNKEGDWMFDSETRREERREEEEVEERKE</sequence>
<proteinExistence type="predicted"/>
<keyword evidence="3" id="KW-1185">Reference proteome</keyword>
<organism evidence="2 3">
    <name type="scientific">Fukomys damarensis</name>
    <name type="common">Damaraland mole rat</name>
    <name type="synonym">Cryptomys damarensis</name>
    <dbReference type="NCBI Taxonomy" id="885580"/>
    <lineage>
        <taxon>Eukaryota</taxon>
        <taxon>Metazoa</taxon>
        <taxon>Chordata</taxon>
        <taxon>Craniata</taxon>
        <taxon>Vertebrata</taxon>
        <taxon>Euteleostomi</taxon>
        <taxon>Mammalia</taxon>
        <taxon>Eutheria</taxon>
        <taxon>Euarchontoglires</taxon>
        <taxon>Glires</taxon>
        <taxon>Rodentia</taxon>
        <taxon>Hystricomorpha</taxon>
        <taxon>Bathyergidae</taxon>
        <taxon>Fukomys</taxon>
    </lineage>
</organism>
<protein>
    <submittedName>
        <fullName evidence="2">Uncharacterized protein</fullName>
    </submittedName>
</protein>
<dbReference type="Proteomes" id="UP000028990">
    <property type="component" value="Unassembled WGS sequence"/>
</dbReference>
<gene>
    <name evidence="2" type="ORF">H920_17581</name>
</gene>
<evidence type="ECO:0000313" key="3">
    <source>
        <dbReference type="Proteomes" id="UP000028990"/>
    </source>
</evidence>
<dbReference type="AlphaFoldDB" id="A0A091CSZ1"/>
<evidence type="ECO:0000256" key="1">
    <source>
        <dbReference type="SAM" id="MobiDB-lite"/>
    </source>
</evidence>
<dbReference type="EMBL" id="KN124495">
    <property type="protein sequence ID" value="KFO21023.1"/>
    <property type="molecule type" value="Genomic_DNA"/>
</dbReference>
<feature type="compositionally biased region" description="Basic and acidic residues" evidence="1">
    <location>
        <begin position="117"/>
        <end position="134"/>
    </location>
</feature>
<accession>A0A091CSZ1</accession>
<reference evidence="2 3" key="1">
    <citation type="submission" date="2013-11" db="EMBL/GenBank/DDBJ databases">
        <title>The Damaraland mole rat (Fukomys damarensis) genome and evolution of African mole rats.</title>
        <authorList>
            <person name="Gladyshev V.N."/>
            <person name="Fang X."/>
        </authorList>
    </citation>
    <scope>NUCLEOTIDE SEQUENCE [LARGE SCALE GENOMIC DNA]</scope>
    <source>
        <tissue evidence="2">Liver</tissue>
    </source>
</reference>